<dbReference type="PROSITE" id="PS50106">
    <property type="entry name" value="PDZ"/>
    <property type="match status" value="1"/>
</dbReference>
<evidence type="ECO:0000313" key="4">
    <source>
        <dbReference type="Proteomes" id="UP001146120"/>
    </source>
</evidence>
<evidence type="ECO:0000313" key="3">
    <source>
        <dbReference type="EMBL" id="DBA04669.1"/>
    </source>
</evidence>
<dbReference type="AlphaFoldDB" id="A0AAV2ZIX4"/>
<evidence type="ECO:0000256" key="1">
    <source>
        <dbReference type="SAM" id="MobiDB-lite"/>
    </source>
</evidence>
<sequence>MHNRRLFGSGRRNAGSLLESSRNGNGSFVADEYTVIGRFATYEEGRARLDALENTEFTDVISFDVPRQKITSLACASHRDCPVVARIVEDLDLEPDDGEAVVDGQLLPFVVELKGVHRGSFASEADSDEVDDLEDSLVRMRLQQSRPPSALNATFSTQFTNSTVMSANDLADSDHGSLNTTNSTNSAQASGSSGFDDAAHQHVMVILTSGWAHGIEFEQCATSNLPCVVTPGVNYALPGMCQVRAGDYLVSVNDERCSSMAFEDVMEALDAMPRPVSLIFRRPIDSELEQQSQRNGRAHMRANSGVADQAKLDQQAIEAKFCFAVWQEHEDLGIEFEEGVGHAYPIVSSIAPRGVGTKRVVRDKLKVGDWLLSVNNLDLNALGSFSAAMLRVMRLPRPLAMTFLSAAGQQTERSCEL</sequence>
<evidence type="ECO:0000259" key="2">
    <source>
        <dbReference type="PROSITE" id="PS50106"/>
    </source>
</evidence>
<dbReference type="SUPFAM" id="SSF50156">
    <property type="entry name" value="PDZ domain-like"/>
    <property type="match status" value="2"/>
</dbReference>
<comment type="caution">
    <text evidence="3">The sequence shown here is derived from an EMBL/GenBank/DDBJ whole genome shotgun (WGS) entry which is preliminary data.</text>
</comment>
<keyword evidence="4" id="KW-1185">Reference proteome</keyword>
<accession>A0AAV2ZIX4</accession>
<dbReference type="InterPro" id="IPR001478">
    <property type="entry name" value="PDZ"/>
</dbReference>
<dbReference type="EMBL" id="DAKRPA010000006">
    <property type="protein sequence ID" value="DBA04669.1"/>
    <property type="molecule type" value="Genomic_DNA"/>
</dbReference>
<dbReference type="InterPro" id="IPR036034">
    <property type="entry name" value="PDZ_sf"/>
</dbReference>
<feature type="domain" description="PDZ" evidence="2">
    <location>
        <begin position="332"/>
        <end position="382"/>
    </location>
</feature>
<proteinExistence type="predicted"/>
<gene>
    <name evidence="3" type="ORF">N0F65_012252</name>
</gene>
<protein>
    <recommendedName>
        <fullName evidence="2">PDZ domain-containing protein</fullName>
    </recommendedName>
</protein>
<reference evidence="3" key="1">
    <citation type="submission" date="2022-11" db="EMBL/GenBank/DDBJ databases">
        <authorList>
            <person name="Morgan W.R."/>
            <person name="Tartar A."/>
        </authorList>
    </citation>
    <scope>NUCLEOTIDE SEQUENCE</scope>
    <source>
        <strain evidence="3">ARSEF 373</strain>
    </source>
</reference>
<feature type="region of interest" description="Disordered" evidence="1">
    <location>
        <begin position="170"/>
        <end position="194"/>
    </location>
</feature>
<dbReference type="Proteomes" id="UP001146120">
    <property type="component" value="Unassembled WGS sequence"/>
</dbReference>
<dbReference type="Gene3D" id="2.30.42.10">
    <property type="match status" value="1"/>
</dbReference>
<feature type="compositionally biased region" description="Polar residues" evidence="1">
    <location>
        <begin position="176"/>
        <end position="193"/>
    </location>
</feature>
<name>A0AAV2ZIX4_9STRA</name>
<reference evidence="3" key="2">
    <citation type="journal article" date="2023" name="Microbiol Resour">
        <title>Decontamination and Annotation of the Draft Genome Sequence of the Oomycete Lagenidium giganteum ARSEF 373.</title>
        <authorList>
            <person name="Morgan W.R."/>
            <person name="Tartar A."/>
        </authorList>
    </citation>
    <scope>NUCLEOTIDE SEQUENCE</scope>
    <source>
        <strain evidence="3">ARSEF 373</strain>
    </source>
</reference>
<organism evidence="3 4">
    <name type="scientific">Lagenidium giganteum</name>
    <dbReference type="NCBI Taxonomy" id="4803"/>
    <lineage>
        <taxon>Eukaryota</taxon>
        <taxon>Sar</taxon>
        <taxon>Stramenopiles</taxon>
        <taxon>Oomycota</taxon>
        <taxon>Peronosporomycetes</taxon>
        <taxon>Pythiales</taxon>
        <taxon>Pythiaceae</taxon>
    </lineage>
</organism>